<gene>
    <name evidence="3" type="ORF">AAG570_002597</name>
</gene>
<dbReference type="InterPro" id="IPR007320">
    <property type="entry name" value="PDCD2_C"/>
</dbReference>
<comment type="caution">
    <text evidence="3">The sequence shown here is derived from an EMBL/GenBank/DDBJ whole genome shotgun (WGS) entry which is preliminary data.</text>
</comment>
<protein>
    <recommendedName>
        <fullName evidence="2">Programmed cell death protein 2 C-terminal domain-containing protein</fullName>
    </recommendedName>
</protein>
<reference evidence="3 4" key="1">
    <citation type="submission" date="2024-07" db="EMBL/GenBank/DDBJ databases">
        <title>Chromosome-level genome assembly of the water stick insect Ranatra chinensis (Heteroptera: Nepidae).</title>
        <authorList>
            <person name="Liu X."/>
        </authorList>
    </citation>
    <scope>NUCLEOTIDE SEQUENCE [LARGE SCALE GENOMIC DNA]</scope>
    <source>
        <strain evidence="3">Cailab_2021Rc</strain>
        <tissue evidence="3">Muscle</tissue>
    </source>
</reference>
<keyword evidence="4" id="KW-1185">Reference proteome</keyword>
<dbReference type="Proteomes" id="UP001558652">
    <property type="component" value="Unassembled WGS sequence"/>
</dbReference>
<dbReference type="PANTHER" id="PTHR46421:SF1">
    <property type="entry name" value="PROGRAMMED CELL DEATH PROTEIN 2-LIKE"/>
    <property type="match status" value="1"/>
</dbReference>
<dbReference type="PANTHER" id="PTHR46421">
    <property type="entry name" value="PROGRAMMED CELL DEATH PROTEIN 2-LIKE"/>
    <property type="match status" value="1"/>
</dbReference>
<dbReference type="InterPro" id="IPR052815">
    <property type="entry name" value="PDCD2-like_regulator"/>
</dbReference>
<dbReference type="AlphaFoldDB" id="A0ABD0Y832"/>
<evidence type="ECO:0000256" key="1">
    <source>
        <dbReference type="SAM" id="MobiDB-lite"/>
    </source>
</evidence>
<feature type="region of interest" description="Disordered" evidence="1">
    <location>
        <begin position="286"/>
        <end position="313"/>
    </location>
</feature>
<accession>A0ABD0Y832</accession>
<evidence type="ECO:0000259" key="2">
    <source>
        <dbReference type="Pfam" id="PF04194"/>
    </source>
</evidence>
<dbReference type="EMBL" id="JBFDAA010000012">
    <property type="protein sequence ID" value="KAL1123520.1"/>
    <property type="molecule type" value="Genomic_DNA"/>
</dbReference>
<evidence type="ECO:0000313" key="3">
    <source>
        <dbReference type="EMBL" id="KAL1123520.1"/>
    </source>
</evidence>
<sequence length="433" mass="47299">MSRIGNRVLLGYEDELITEKYRSQVDFTTNKIGGKPDWPGDAPTAVNCKLCGLNIPLVLQIYAPLENSQYHRTLYIFACINPNCWNQIGSWVCLRSQILADMDGSGNWTGDTNTSAANMVSTDWCTGSDTWGDEENGNLVDEAGRRGSEGGEDLWNRRQGGECGLWAGPQSTEQQLAASLSSMVLSNDSNANSGRHQTQGEGAAGIAAATAVIEADEGEVVSIDTPTLPQVDIVALIEGVAPLPQVPISDLEFIASFISVAEEELSSTISPTSVDHVKEVIREYQTSTGSTTGGEEDVSLPNSAAGGGAEPEKYEKSLPAHGDKLFHQFLIRVQSNPGQIFRFFRYGGRPLFLYPVQHQELPRLCCHCGGEVVFEAQVLPTLIPKLRLGGSTQQKNCYHLEFGSIFLYTCQASCWREHDTCREEPLLVQMEKM</sequence>
<dbReference type="Pfam" id="PF04194">
    <property type="entry name" value="PDCD2_C"/>
    <property type="match status" value="1"/>
</dbReference>
<organism evidence="3 4">
    <name type="scientific">Ranatra chinensis</name>
    <dbReference type="NCBI Taxonomy" id="642074"/>
    <lineage>
        <taxon>Eukaryota</taxon>
        <taxon>Metazoa</taxon>
        <taxon>Ecdysozoa</taxon>
        <taxon>Arthropoda</taxon>
        <taxon>Hexapoda</taxon>
        <taxon>Insecta</taxon>
        <taxon>Pterygota</taxon>
        <taxon>Neoptera</taxon>
        <taxon>Paraneoptera</taxon>
        <taxon>Hemiptera</taxon>
        <taxon>Heteroptera</taxon>
        <taxon>Panheteroptera</taxon>
        <taxon>Nepomorpha</taxon>
        <taxon>Nepidae</taxon>
        <taxon>Ranatrinae</taxon>
        <taxon>Ranatra</taxon>
    </lineage>
</organism>
<feature type="domain" description="Programmed cell death protein 2 C-terminal" evidence="2">
    <location>
        <begin position="323"/>
        <end position="429"/>
    </location>
</feature>
<proteinExistence type="predicted"/>
<evidence type="ECO:0000313" key="4">
    <source>
        <dbReference type="Proteomes" id="UP001558652"/>
    </source>
</evidence>
<name>A0ABD0Y832_9HEMI</name>